<proteinExistence type="inferred from homology"/>
<feature type="transmembrane region" description="Helical" evidence="18">
    <location>
        <begin position="187"/>
        <end position="212"/>
    </location>
</feature>
<evidence type="ECO:0000256" key="12">
    <source>
        <dbReference type="ARBA" id="ARBA00023136"/>
    </source>
</evidence>
<dbReference type="GO" id="GO:0016020">
    <property type="term" value="C:membrane"/>
    <property type="evidence" value="ECO:0007669"/>
    <property type="project" value="UniProtKB-SubCell"/>
</dbReference>
<dbReference type="PIRSF" id="PIRSF000847">
    <property type="entry name" value="Phos_ph_gly_syn"/>
    <property type="match status" value="1"/>
</dbReference>
<dbReference type="PANTHER" id="PTHR14269:SF62">
    <property type="entry name" value="CDP-DIACYLGLYCEROL--GLYCEROL-3-PHOSPHATE 3-PHOSPHATIDYLTRANSFERASE 1, CHLOROPLASTIC"/>
    <property type="match status" value="1"/>
</dbReference>
<dbReference type="EMBL" id="VINQ01000015">
    <property type="protein sequence ID" value="KAA0912228.1"/>
    <property type="molecule type" value="Genomic_DNA"/>
</dbReference>
<evidence type="ECO:0000256" key="4">
    <source>
        <dbReference type="ARBA" id="ARBA00010441"/>
    </source>
</evidence>
<evidence type="ECO:0000256" key="14">
    <source>
        <dbReference type="ARBA" id="ARBA00023264"/>
    </source>
</evidence>
<name>A0A5A9Z523_9RHOB</name>
<evidence type="ECO:0000256" key="13">
    <source>
        <dbReference type="ARBA" id="ARBA00023209"/>
    </source>
</evidence>
<dbReference type="Gene3D" id="1.20.120.1760">
    <property type="match status" value="1"/>
</dbReference>
<comment type="catalytic activity">
    <reaction evidence="15">
        <text>a CDP-1,2-diacyl-sn-glycerol + sn-glycerol 3-phosphate = a 1,2-diacyl-sn-glycero-3-phospho-(1'-sn-glycero-3'-phosphate) + CMP + H(+)</text>
        <dbReference type="Rhea" id="RHEA:12593"/>
        <dbReference type="ChEBI" id="CHEBI:15378"/>
        <dbReference type="ChEBI" id="CHEBI:57597"/>
        <dbReference type="ChEBI" id="CHEBI:58332"/>
        <dbReference type="ChEBI" id="CHEBI:60110"/>
        <dbReference type="ChEBI" id="CHEBI:60377"/>
        <dbReference type="EC" id="2.7.8.5"/>
    </reaction>
</comment>
<evidence type="ECO:0000256" key="10">
    <source>
        <dbReference type="ARBA" id="ARBA00022989"/>
    </source>
</evidence>
<keyword evidence="20" id="KW-1185">Reference proteome</keyword>
<dbReference type="InterPro" id="IPR000462">
    <property type="entry name" value="CDP-OH_P_trans"/>
</dbReference>
<comment type="similarity">
    <text evidence="4 17">Belongs to the CDP-alcohol phosphatidyltransferase class-I family.</text>
</comment>
<keyword evidence="8 17" id="KW-0808">Transferase</keyword>
<keyword evidence="13" id="KW-0594">Phospholipid biosynthesis</keyword>
<evidence type="ECO:0000256" key="9">
    <source>
        <dbReference type="ARBA" id="ARBA00022692"/>
    </source>
</evidence>
<dbReference type="EC" id="2.7.8.5" evidence="5 16"/>
<keyword evidence="10 18" id="KW-1133">Transmembrane helix</keyword>
<dbReference type="RefSeq" id="WP_111367705.1">
    <property type="nucleotide sequence ID" value="NZ_JASHJG010000023.1"/>
</dbReference>
<keyword evidence="12 18" id="KW-0472">Membrane</keyword>
<dbReference type="AlphaFoldDB" id="A0A5A9Z523"/>
<dbReference type="NCBIfam" id="TIGR00560">
    <property type="entry name" value="pgsA"/>
    <property type="match status" value="1"/>
</dbReference>
<evidence type="ECO:0000256" key="11">
    <source>
        <dbReference type="ARBA" id="ARBA00023098"/>
    </source>
</evidence>
<protein>
    <recommendedName>
        <fullName evidence="6 16">CDP-diacylglycerol--glycerol-3-phosphate 3-phosphatidyltransferase</fullName>
        <ecNumber evidence="5 16">2.7.8.5</ecNumber>
    </recommendedName>
</protein>
<evidence type="ECO:0000256" key="15">
    <source>
        <dbReference type="ARBA" id="ARBA00048586"/>
    </source>
</evidence>
<keyword evidence="9 18" id="KW-0812">Transmembrane</keyword>
<dbReference type="GO" id="GO:0046474">
    <property type="term" value="P:glycerophospholipid biosynthetic process"/>
    <property type="evidence" value="ECO:0007669"/>
    <property type="project" value="TreeGrafter"/>
</dbReference>
<evidence type="ECO:0000256" key="16">
    <source>
        <dbReference type="NCBIfam" id="TIGR00560"/>
    </source>
</evidence>
<keyword evidence="11" id="KW-0443">Lipid metabolism</keyword>
<accession>A0A5A9Z523</accession>
<evidence type="ECO:0000256" key="2">
    <source>
        <dbReference type="ARBA" id="ARBA00005042"/>
    </source>
</evidence>
<sequence length="223" mass="25069">MRWTIPNILTLLRLIAAPMVPVMFLYFTRPYADWVALMLFVFAAVTDWFDGYLARAWKQETKLGAMLDPIADKAMVLIALATIIGYSDASWTPLIVLPATVIIFREVFVSGLREFLGDTAGTLAVTPMAKWKTTVQMIAIAVLFSQGVFEHYLVMSSWGMDDAMIEGMISGAAQDTQGLRWKYEGMIWAGNLGVILLWFAAVLTLLTGWDYLRKSTPFLREDH</sequence>
<dbReference type="GO" id="GO:0008444">
    <property type="term" value="F:CDP-diacylglycerol-glycerol-3-phosphate 3-phosphatidyltransferase activity"/>
    <property type="evidence" value="ECO:0007669"/>
    <property type="project" value="UniProtKB-UniRule"/>
</dbReference>
<evidence type="ECO:0000313" key="20">
    <source>
        <dbReference type="Proteomes" id="UP000325291"/>
    </source>
</evidence>
<feature type="transmembrane region" description="Helical" evidence="18">
    <location>
        <begin position="133"/>
        <end position="154"/>
    </location>
</feature>
<organism evidence="19 20">
    <name type="scientific">Aquicoccus porphyridii</name>
    <dbReference type="NCBI Taxonomy" id="1852029"/>
    <lineage>
        <taxon>Bacteria</taxon>
        <taxon>Pseudomonadati</taxon>
        <taxon>Pseudomonadota</taxon>
        <taxon>Alphaproteobacteria</taxon>
        <taxon>Rhodobacterales</taxon>
        <taxon>Paracoccaceae</taxon>
        <taxon>Aquicoccus</taxon>
    </lineage>
</organism>
<evidence type="ECO:0000256" key="8">
    <source>
        <dbReference type="ARBA" id="ARBA00022679"/>
    </source>
</evidence>
<evidence type="ECO:0000256" key="17">
    <source>
        <dbReference type="RuleBase" id="RU003750"/>
    </source>
</evidence>
<gene>
    <name evidence="19" type="primary">pgsA</name>
    <name evidence="19" type="ORF">FLO80_16585</name>
</gene>
<reference evidence="19 20" key="1">
    <citation type="submission" date="2019-07" db="EMBL/GenBank/DDBJ databases">
        <title>Aquicoccus porphyridii gen. nov., sp. nov., isolated from a small marine red alga, Porphyridium marinum.</title>
        <authorList>
            <person name="Liu L."/>
        </authorList>
    </citation>
    <scope>NUCLEOTIDE SEQUENCE [LARGE SCALE GENOMIC DNA]</scope>
    <source>
        <strain evidence="19 20">L1 8-17</strain>
    </source>
</reference>
<keyword evidence="7" id="KW-0444">Lipid biosynthesis</keyword>
<evidence type="ECO:0000256" key="6">
    <source>
        <dbReference type="ARBA" id="ARBA00014944"/>
    </source>
</evidence>
<feature type="transmembrane region" description="Helical" evidence="18">
    <location>
        <begin position="34"/>
        <end position="53"/>
    </location>
</feature>
<evidence type="ECO:0000256" key="1">
    <source>
        <dbReference type="ARBA" id="ARBA00004141"/>
    </source>
</evidence>
<comment type="subcellular location">
    <subcellularLocation>
        <location evidence="1">Membrane</location>
        <topology evidence="1">Multi-pass membrane protein</topology>
    </subcellularLocation>
</comment>
<evidence type="ECO:0000256" key="5">
    <source>
        <dbReference type="ARBA" id="ARBA00013170"/>
    </source>
</evidence>
<feature type="transmembrane region" description="Helical" evidence="18">
    <location>
        <begin position="7"/>
        <end position="28"/>
    </location>
</feature>
<evidence type="ECO:0000256" key="3">
    <source>
        <dbReference type="ARBA" id="ARBA00005189"/>
    </source>
</evidence>
<dbReference type="InterPro" id="IPR048254">
    <property type="entry name" value="CDP_ALCOHOL_P_TRANSF_CS"/>
</dbReference>
<evidence type="ECO:0000256" key="7">
    <source>
        <dbReference type="ARBA" id="ARBA00022516"/>
    </source>
</evidence>
<dbReference type="InterPro" id="IPR050324">
    <property type="entry name" value="CDP-alcohol_PTase-I"/>
</dbReference>
<comment type="pathway">
    <text evidence="2">Phospholipid metabolism; phosphatidylglycerol biosynthesis; phosphatidylglycerol from CDP-diacylglycerol: step 1/2.</text>
</comment>
<comment type="pathway">
    <text evidence="3">Lipid metabolism.</text>
</comment>
<comment type="caution">
    <text evidence="19">The sequence shown here is derived from an EMBL/GenBank/DDBJ whole genome shotgun (WGS) entry which is preliminary data.</text>
</comment>
<dbReference type="Pfam" id="PF01066">
    <property type="entry name" value="CDP-OH_P_transf"/>
    <property type="match status" value="1"/>
</dbReference>
<keyword evidence="14" id="KW-1208">Phospholipid metabolism</keyword>
<dbReference type="InterPro" id="IPR004570">
    <property type="entry name" value="Phosphatidylglycerol_P_synth"/>
</dbReference>
<dbReference type="InterPro" id="IPR043130">
    <property type="entry name" value="CDP-OH_PTrfase_TM_dom"/>
</dbReference>
<evidence type="ECO:0000313" key="19">
    <source>
        <dbReference type="EMBL" id="KAA0912228.1"/>
    </source>
</evidence>
<dbReference type="Proteomes" id="UP000325291">
    <property type="component" value="Unassembled WGS sequence"/>
</dbReference>
<evidence type="ECO:0000256" key="18">
    <source>
        <dbReference type="SAM" id="Phobius"/>
    </source>
</evidence>
<dbReference type="PANTHER" id="PTHR14269">
    <property type="entry name" value="CDP-DIACYLGLYCEROL--GLYCEROL-3-PHOSPHATE 3-PHOSPHATIDYLTRANSFERASE-RELATED"/>
    <property type="match status" value="1"/>
</dbReference>
<dbReference type="PROSITE" id="PS00379">
    <property type="entry name" value="CDP_ALCOHOL_P_TRANSF"/>
    <property type="match status" value="1"/>
</dbReference>